<keyword evidence="2" id="KW-0949">S-adenosyl-L-methionine</keyword>
<comment type="caution">
    <text evidence="7">The sequence shown here is derived from an EMBL/GenBank/DDBJ whole genome shotgun (WGS) entry which is preliminary data.</text>
</comment>
<evidence type="ECO:0000313" key="7">
    <source>
        <dbReference type="EMBL" id="KYC41435.1"/>
    </source>
</evidence>
<dbReference type="EMBL" id="ANNX02000021">
    <property type="protein sequence ID" value="KYC41435.1"/>
    <property type="molecule type" value="Genomic_DNA"/>
</dbReference>
<dbReference type="PROSITE" id="PS51918">
    <property type="entry name" value="RADICAL_SAM"/>
    <property type="match status" value="1"/>
</dbReference>
<dbReference type="Pfam" id="PF04055">
    <property type="entry name" value="Radical_SAM"/>
    <property type="match status" value="1"/>
</dbReference>
<dbReference type="GO" id="GO:0005829">
    <property type="term" value="C:cytosol"/>
    <property type="evidence" value="ECO:0007669"/>
    <property type="project" value="TreeGrafter"/>
</dbReference>
<dbReference type="SMART" id="SM00729">
    <property type="entry name" value="Elp3"/>
    <property type="match status" value="1"/>
</dbReference>
<dbReference type="InterPro" id="IPR051198">
    <property type="entry name" value="BchE-like"/>
</dbReference>
<gene>
    <name evidence="7" type="ORF">WA1_22350</name>
</gene>
<dbReference type="InterPro" id="IPR023404">
    <property type="entry name" value="rSAM_horseshoe"/>
</dbReference>
<dbReference type="GO" id="GO:0046872">
    <property type="term" value="F:metal ion binding"/>
    <property type="evidence" value="ECO:0007669"/>
    <property type="project" value="UniProtKB-KW"/>
</dbReference>
<keyword evidence="3" id="KW-0479">Metal-binding</keyword>
<dbReference type="OrthoDB" id="9801424at2"/>
<dbReference type="InterPro" id="IPR006158">
    <property type="entry name" value="Cobalamin-bd"/>
</dbReference>
<dbReference type="InterPro" id="IPR006638">
    <property type="entry name" value="Elp3/MiaA/NifB-like_rSAM"/>
</dbReference>
<dbReference type="InterPro" id="IPR007197">
    <property type="entry name" value="rSAM"/>
</dbReference>
<dbReference type="InterPro" id="IPR017834">
    <property type="entry name" value="Hopanoid_synth-assoc_rSAM_HpnJ"/>
</dbReference>
<dbReference type="Gene3D" id="3.80.30.20">
    <property type="entry name" value="tm_1862 like domain"/>
    <property type="match status" value="1"/>
</dbReference>
<dbReference type="AlphaFoldDB" id="A0A139X9S7"/>
<dbReference type="PANTHER" id="PTHR43409">
    <property type="entry name" value="ANAEROBIC MAGNESIUM-PROTOPORPHYRIN IX MONOMETHYL ESTER CYCLASE-RELATED"/>
    <property type="match status" value="1"/>
</dbReference>
<proteinExistence type="predicted"/>
<dbReference type="Gene3D" id="3.40.50.280">
    <property type="entry name" value="Cobalamin-binding domain"/>
    <property type="match status" value="1"/>
</dbReference>
<evidence type="ECO:0000256" key="5">
    <source>
        <dbReference type="ARBA" id="ARBA00023014"/>
    </source>
</evidence>
<accession>A0A139X9S7</accession>
<keyword evidence="4" id="KW-0408">Iron</keyword>
<evidence type="ECO:0000256" key="2">
    <source>
        <dbReference type="ARBA" id="ARBA00022691"/>
    </source>
</evidence>
<evidence type="ECO:0000256" key="4">
    <source>
        <dbReference type="ARBA" id="ARBA00023004"/>
    </source>
</evidence>
<dbReference type="CDD" id="cd01335">
    <property type="entry name" value="Radical_SAM"/>
    <property type="match status" value="1"/>
</dbReference>
<dbReference type="SFLD" id="SFLDF00404">
    <property type="entry name" value="hopanetetrol_cyclitol_ether_sy"/>
    <property type="match status" value="1"/>
</dbReference>
<dbReference type="SUPFAM" id="SSF102114">
    <property type="entry name" value="Radical SAM enzymes"/>
    <property type="match status" value="1"/>
</dbReference>
<evidence type="ECO:0000259" key="6">
    <source>
        <dbReference type="PROSITE" id="PS51918"/>
    </source>
</evidence>
<dbReference type="Proteomes" id="UP000076925">
    <property type="component" value="Unassembled WGS sequence"/>
</dbReference>
<keyword evidence="8" id="KW-1185">Reference proteome</keyword>
<dbReference type="PANTHER" id="PTHR43409:SF16">
    <property type="entry name" value="SLR0320 PROTEIN"/>
    <property type="match status" value="1"/>
</dbReference>
<dbReference type="InterPro" id="IPR058240">
    <property type="entry name" value="rSAM_sf"/>
</dbReference>
<reference evidence="7 8" key="1">
    <citation type="journal article" date="2013" name="Genome Biol. Evol.">
        <title>Genomes of Stigonematalean cyanobacteria (subsection V) and the evolution of oxygenic photosynthesis from prokaryotes to plastids.</title>
        <authorList>
            <person name="Dagan T."/>
            <person name="Roettger M."/>
            <person name="Stucken K."/>
            <person name="Landan G."/>
            <person name="Koch R."/>
            <person name="Major P."/>
            <person name="Gould S.B."/>
            <person name="Goremykin V.V."/>
            <person name="Rippka R."/>
            <person name="Tandeau de Marsac N."/>
            <person name="Gugger M."/>
            <person name="Lockhart P.J."/>
            <person name="Allen J.F."/>
            <person name="Brune I."/>
            <person name="Maus I."/>
            <person name="Puhler A."/>
            <person name="Martin W.F."/>
        </authorList>
    </citation>
    <scope>NUCLEOTIDE SEQUENCE [LARGE SCALE GENOMIC DNA]</scope>
    <source>
        <strain evidence="7 8">PCC 7110</strain>
    </source>
</reference>
<dbReference type="SFLD" id="SFLDS00029">
    <property type="entry name" value="Radical_SAM"/>
    <property type="match status" value="1"/>
</dbReference>
<feature type="domain" description="Radical SAM core" evidence="6">
    <location>
        <begin position="191"/>
        <end position="410"/>
    </location>
</feature>
<name>A0A139X9S7_9CYAN</name>
<dbReference type="SFLD" id="SFLDG01082">
    <property type="entry name" value="B12-binding_domain_containing"/>
    <property type="match status" value="1"/>
</dbReference>
<dbReference type="GO" id="GO:0031419">
    <property type="term" value="F:cobalamin binding"/>
    <property type="evidence" value="ECO:0007669"/>
    <property type="project" value="InterPro"/>
</dbReference>
<dbReference type="STRING" id="128403.WA1_22350"/>
<dbReference type="GO" id="GO:0003824">
    <property type="term" value="F:catalytic activity"/>
    <property type="evidence" value="ECO:0007669"/>
    <property type="project" value="InterPro"/>
</dbReference>
<dbReference type="GO" id="GO:0051539">
    <property type="term" value="F:4 iron, 4 sulfur cluster binding"/>
    <property type="evidence" value="ECO:0007669"/>
    <property type="project" value="UniProtKB-KW"/>
</dbReference>
<organism evidence="7 8">
    <name type="scientific">Scytonema hofmannii PCC 7110</name>
    <dbReference type="NCBI Taxonomy" id="128403"/>
    <lineage>
        <taxon>Bacteria</taxon>
        <taxon>Bacillati</taxon>
        <taxon>Cyanobacteriota</taxon>
        <taxon>Cyanophyceae</taxon>
        <taxon>Nostocales</taxon>
        <taxon>Scytonemataceae</taxon>
        <taxon>Scytonema</taxon>
    </lineage>
</organism>
<evidence type="ECO:0000313" key="8">
    <source>
        <dbReference type="Proteomes" id="UP000076925"/>
    </source>
</evidence>
<evidence type="ECO:0000256" key="3">
    <source>
        <dbReference type="ARBA" id="ARBA00022723"/>
    </source>
</evidence>
<dbReference type="SFLD" id="SFLDG01123">
    <property type="entry name" value="methyltransferase_(Class_B)"/>
    <property type="match status" value="1"/>
</dbReference>
<dbReference type="Pfam" id="PF02310">
    <property type="entry name" value="B12-binding"/>
    <property type="match status" value="1"/>
</dbReference>
<keyword evidence="5" id="KW-0411">Iron-sulfur</keyword>
<dbReference type="NCBIfam" id="TIGR03471">
    <property type="entry name" value="HpnJ"/>
    <property type="match status" value="1"/>
</dbReference>
<sequence length="477" mass="54684">MKTLLLNPPSFEGFDGGAGSRWPATREIESYWYPVWLAYPAAMIPESRLLDAPPHGVSPEETIRIATEYDFVVLFTSTPGFHSDVRLAEMMKAAKPSLKIAFVGPHVTTQPEQSLMASEAIDFVTHKEFDYTVTEFASGKSLEEIKGVSFRKDGKIVHTEHRLPIEDLDALPWVTPIYKRDLDIHRYNVPFLLHPYISFYTTRGCPAKCTFCLWPQTFDGHAWRQRSVDDVAKEVEHALKLFPDTKEIFFDDDTFTIGKQRVLALCEKFKPLNFTWSCTSRVHVDLETLQAMRAAGCRLFIVGFESGNSQILKNIKKGATVEQAREFQKNCKKAGITVHGDFIIGLPGETQETIEETLKFAQELDCETIQVSVAHAYPGTELYNFVQSNGYLRLDAEMTDETGHQLPHFEYPNLSRAEMMAAVEDFYGKYYFRPRIVARIVKKALFNSEERRRLYKEAREYLSLRAKRKQYVVNQRA</sequence>
<comment type="cofactor">
    <cofactor evidence="1">
        <name>[4Fe-4S] cluster</name>
        <dbReference type="ChEBI" id="CHEBI:49883"/>
    </cofactor>
</comment>
<evidence type="ECO:0000256" key="1">
    <source>
        <dbReference type="ARBA" id="ARBA00001966"/>
    </source>
</evidence>
<dbReference type="RefSeq" id="WP_017744468.1">
    <property type="nucleotide sequence ID" value="NZ_KQ976354.1"/>
</dbReference>
<dbReference type="InterPro" id="IPR034466">
    <property type="entry name" value="Methyltransferase_Class_B"/>
</dbReference>
<protein>
    <submittedName>
        <fullName evidence="7">Radical SAM protein</fullName>
    </submittedName>
</protein>